<dbReference type="Proteomes" id="UP000243342">
    <property type="component" value="Unassembled WGS sequence"/>
</dbReference>
<reference evidence="2 3" key="1">
    <citation type="submission" date="2016-10" db="EMBL/GenBank/DDBJ databases">
        <title>Genome sequence of Streptomyces gilvigriseus MUSC 26.</title>
        <authorList>
            <person name="Lee L.-H."/>
            <person name="Ser H.-L."/>
        </authorList>
    </citation>
    <scope>NUCLEOTIDE SEQUENCE [LARGE SCALE GENOMIC DNA]</scope>
    <source>
        <strain evidence="2 3">MUSC 26</strain>
    </source>
</reference>
<dbReference type="InterPro" id="IPR002575">
    <property type="entry name" value="Aminoglycoside_PTrfase"/>
</dbReference>
<dbReference type="STRING" id="1428644.BIV57_00245"/>
<evidence type="ECO:0000313" key="3">
    <source>
        <dbReference type="Proteomes" id="UP000243342"/>
    </source>
</evidence>
<proteinExistence type="predicted"/>
<name>A0A1J7CCP6_9ACTN</name>
<accession>A0A1J7CCP6</accession>
<sequence>MNSVAWEVRCGGGHWAVKAVPDGAEAERFRRGLRFALDVEESGAAVACGAPVAAADGRRVVSAAGHEVALLRWVPGREPDHRSDADLKAAGATLGRVHRALGTEAVTPRQARLHLLGLLPAGADPAVLGLRPWIRPALRRVADDLEAMRAETLTWGPVHVDPAPEHFRLDDAAGACGLLDWGSADLGPRVFDLATVVMDVGAPQGEAAPLVDAYLAEGALSRAEAERALEVFLDFRYAVNMLYFADRILRGDATGLDDPAGNEERLEFARRRLQRPG</sequence>
<evidence type="ECO:0000259" key="1">
    <source>
        <dbReference type="Pfam" id="PF01636"/>
    </source>
</evidence>
<keyword evidence="3" id="KW-1185">Reference proteome</keyword>
<dbReference type="Pfam" id="PF01636">
    <property type="entry name" value="APH"/>
    <property type="match status" value="1"/>
</dbReference>
<dbReference type="InterPro" id="IPR011009">
    <property type="entry name" value="Kinase-like_dom_sf"/>
</dbReference>
<dbReference type="SUPFAM" id="SSF56112">
    <property type="entry name" value="Protein kinase-like (PK-like)"/>
    <property type="match status" value="1"/>
</dbReference>
<dbReference type="Gene3D" id="3.90.1200.10">
    <property type="match status" value="1"/>
</dbReference>
<dbReference type="AlphaFoldDB" id="A0A1J7CCP6"/>
<gene>
    <name evidence="2" type="ORF">BIV57_00245</name>
</gene>
<comment type="caution">
    <text evidence="2">The sequence shown here is derived from an EMBL/GenBank/DDBJ whole genome shotgun (WGS) entry which is preliminary data.</text>
</comment>
<protein>
    <recommendedName>
        <fullName evidence="1">Aminoglycoside phosphotransferase domain-containing protein</fullName>
    </recommendedName>
</protein>
<organism evidence="2 3">
    <name type="scientific">Mangrovactinospora gilvigrisea</name>
    <dbReference type="NCBI Taxonomy" id="1428644"/>
    <lineage>
        <taxon>Bacteria</taxon>
        <taxon>Bacillati</taxon>
        <taxon>Actinomycetota</taxon>
        <taxon>Actinomycetes</taxon>
        <taxon>Kitasatosporales</taxon>
        <taxon>Streptomycetaceae</taxon>
        <taxon>Mangrovactinospora</taxon>
    </lineage>
</organism>
<feature type="domain" description="Aminoglycoside phosphotransferase" evidence="1">
    <location>
        <begin position="6"/>
        <end position="215"/>
    </location>
</feature>
<dbReference type="EMBL" id="MLCF01000002">
    <property type="protein sequence ID" value="OIV39316.1"/>
    <property type="molecule type" value="Genomic_DNA"/>
</dbReference>
<evidence type="ECO:0000313" key="2">
    <source>
        <dbReference type="EMBL" id="OIV39316.1"/>
    </source>
</evidence>